<keyword evidence="1" id="KW-1133">Transmembrane helix</keyword>
<dbReference type="VEuPathDB" id="MicrosporidiaDB:CWI36_0053p0050"/>
<accession>A0A4Q9LNT6</accession>
<dbReference type="EMBL" id="PITI01000053">
    <property type="protein sequence ID" value="TBU09191.1"/>
    <property type="molecule type" value="Genomic_DNA"/>
</dbReference>
<organism evidence="2 4">
    <name type="scientific">Hamiltosporidium magnivora</name>
    <dbReference type="NCBI Taxonomy" id="148818"/>
    <lineage>
        <taxon>Eukaryota</taxon>
        <taxon>Fungi</taxon>
        <taxon>Fungi incertae sedis</taxon>
        <taxon>Microsporidia</taxon>
        <taxon>Dubosqiidae</taxon>
        <taxon>Hamiltosporidium</taxon>
    </lineage>
</organism>
<dbReference type="AlphaFoldDB" id="A0A4Q9LNT6"/>
<reference evidence="2 4" key="1">
    <citation type="submission" date="2017-12" db="EMBL/GenBank/DDBJ databases">
        <authorList>
            <person name="Pombert J.-F."/>
            <person name="Haag K.L."/>
            <person name="Ebert D."/>
        </authorList>
    </citation>
    <scope>NUCLEOTIDE SEQUENCE [LARGE SCALE GENOMIC DNA]</scope>
    <source>
        <strain evidence="2">BE-OM-2</strain>
    </source>
</reference>
<proteinExistence type="predicted"/>
<gene>
    <name evidence="3" type="ORF">CWI36_0053p0050</name>
    <name evidence="2" type="ORF">CWI36_0056p0010</name>
</gene>
<dbReference type="VEuPathDB" id="MicrosporidiaDB:CWI36_0056p0010"/>
<feature type="transmembrane region" description="Helical" evidence="1">
    <location>
        <begin position="7"/>
        <end position="29"/>
    </location>
</feature>
<name>A0A4Q9LNT6_9MICR</name>
<dbReference type="Proteomes" id="UP000291404">
    <property type="component" value="Unassembled WGS sequence"/>
</dbReference>
<dbReference type="VEuPathDB" id="MicrosporidiaDB:CWI39_3579p0010"/>
<keyword evidence="4" id="KW-1185">Reference proteome</keyword>
<evidence type="ECO:0000256" key="1">
    <source>
        <dbReference type="SAM" id="Phobius"/>
    </source>
</evidence>
<evidence type="ECO:0000313" key="4">
    <source>
        <dbReference type="Proteomes" id="UP000291404"/>
    </source>
</evidence>
<evidence type="ECO:0000313" key="2">
    <source>
        <dbReference type="EMBL" id="TBU09151.1"/>
    </source>
</evidence>
<evidence type="ECO:0000313" key="3">
    <source>
        <dbReference type="EMBL" id="TBU09191.1"/>
    </source>
</evidence>
<protein>
    <submittedName>
        <fullName evidence="2">Uncharacterized protein</fullName>
    </submittedName>
</protein>
<dbReference type="EMBL" id="PITI01000056">
    <property type="protein sequence ID" value="TBU09151.1"/>
    <property type="molecule type" value="Genomic_DNA"/>
</dbReference>
<comment type="caution">
    <text evidence="2">The sequence shown here is derived from an EMBL/GenBank/DDBJ whole genome shotgun (WGS) entry which is preliminary data.</text>
</comment>
<keyword evidence="1" id="KW-0812">Transmembrane</keyword>
<sequence length="286" mass="34455">MKKNKRLVVLVLIGIIQSIFGIFCIYIFLKYQSLEGFEKKIIGELRKFSKLEEPKSLSSLFDIADLYFIDMMKKRLVLLTTNNLNDNYSTNQNDLTKILFFGFFPEKCLFNDFYKIENDKLRMFILEKYLEYTKIPSDFSKTFLLNTLIFRGVFFNMNIFHYNRFAPRFLFKLCEKFRNKKYIFDKYLDFIEYSILANESNSKIDEFQNLKFINIVSNIENISLCLFLEKSIVFYFLKFELRDVNRYFIKWEKNVIDYNFYSSNDIHSVAFLKLTFDLVTKLSTSK</sequence>
<keyword evidence="1" id="KW-0472">Membrane</keyword>